<dbReference type="Gene3D" id="3.10.100.10">
    <property type="entry name" value="Mannose-Binding Protein A, subunit A"/>
    <property type="match status" value="1"/>
</dbReference>
<accession>A0AAD8CN52</accession>
<feature type="signal peptide" evidence="2">
    <location>
        <begin position="1"/>
        <end position="18"/>
    </location>
</feature>
<name>A0AAD8CN52_ACIOX</name>
<keyword evidence="1" id="KW-1015">Disulfide bond</keyword>
<comment type="caution">
    <text evidence="4">The sequence shown here is derived from an EMBL/GenBank/DDBJ whole genome shotgun (WGS) entry which is preliminary data.</text>
</comment>
<organism evidence="4 6">
    <name type="scientific">Acipenser oxyrinchus oxyrinchus</name>
    <dbReference type="NCBI Taxonomy" id="40147"/>
    <lineage>
        <taxon>Eukaryota</taxon>
        <taxon>Metazoa</taxon>
        <taxon>Chordata</taxon>
        <taxon>Craniata</taxon>
        <taxon>Vertebrata</taxon>
        <taxon>Euteleostomi</taxon>
        <taxon>Actinopterygii</taxon>
        <taxon>Chondrostei</taxon>
        <taxon>Acipenseriformes</taxon>
        <taxon>Acipenseridae</taxon>
        <taxon>Acipenser</taxon>
    </lineage>
</organism>
<dbReference type="PANTHER" id="PTHR22803">
    <property type="entry name" value="MANNOSE, PHOSPHOLIPASE, LECTIN RECEPTOR RELATED"/>
    <property type="match status" value="1"/>
</dbReference>
<dbReference type="AlphaFoldDB" id="A0AAD8CN52"/>
<dbReference type="EMBL" id="JAGXEW010000038">
    <property type="protein sequence ID" value="KAK1153898.1"/>
    <property type="molecule type" value="Genomic_DNA"/>
</dbReference>
<evidence type="ECO:0000313" key="4">
    <source>
        <dbReference type="EMBL" id="KAK1153851.1"/>
    </source>
</evidence>
<feature type="chain" id="PRO_5042442142" evidence="2">
    <location>
        <begin position="19"/>
        <end position="169"/>
    </location>
</feature>
<dbReference type="Proteomes" id="UP001230051">
    <property type="component" value="Unassembled WGS sequence"/>
</dbReference>
<dbReference type="InterPro" id="IPR050111">
    <property type="entry name" value="C-type_lectin/snaclec_domain"/>
</dbReference>
<keyword evidence="2" id="KW-0732">Signal</keyword>
<evidence type="ECO:0000259" key="3">
    <source>
        <dbReference type="PROSITE" id="PS50041"/>
    </source>
</evidence>
<dbReference type="EMBL" id="JAGXEW010000039">
    <property type="protein sequence ID" value="KAK1153851.1"/>
    <property type="molecule type" value="Genomic_DNA"/>
</dbReference>
<dbReference type="GO" id="GO:0006955">
    <property type="term" value="P:immune response"/>
    <property type="evidence" value="ECO:0007669"/>
    <property type="project" value="InterPro"/>
</dbReference>
<feature type="domain" description="C-type lectin" evidence="3">
    <location>
        <begin position="43"/>
        <end position="164"/>
    </location>
</feature>
<dbReference type="InterPro" id="IPR002352">
    <property type="entry name" value="Eosinophil_major_basic"/>
</dbReference>
<dbReference type="InterPro" id="IPR001304">
    <property type="entry name" value="C-type_lectin-like"/>
</dbReference>
<dbReference type="PROSITE" id="PS50041">
    <property type="entry name" value="C_TYPE_LECTIN_2"/>
    <property type="match status" value="1"/>
</dbReference>
<proteinExistence type="predicted"/>
<keyword evidence="6" id="KW-1185">Reference proteome</keyword>
<dbReference type="InterPro" id="IPR016186">
    <property type="entry name" value="C-type_lectin-like/link_sf"/>
</dbReference>
<dbReference type="InterPro" id="IPR016187">
    <property type="entry name" value="CTDL_fold"/>
</dbReference>
<reference evidence="4" key="1">
    <citation type="submission" date="2022-02" db="EMBL/GenBank/DDBJ databases">
        <title>Atlantic sturgeon de novo genome assembly.</title>
        <authorList>
            <person name="Stock M."/>
            <person name="Klopp C."/>
            <person name="Guiguen Y."/>
            <person name="Cabau C."/>
            <person name="Parinello H."/>
            <person name="Santidrian Yebra-Pimentel E."/>
            <person name="Kuhl H."/>
            <person name="Dirks R.P."/>
            <person name="Guessner J."/>
            <person name="Wuertz S."/>
            <person name="Du K."/>
            <person name="Schartl M."/>
        </authorList>
    </citation>
    <scope>NUCLEOTIDE SEQUENCE</scope>
    <source>
        <strain evidence="4">STURGEONOMICS-FGT-2020</strain>
        <tissue evidence="4">Whole blood</tissue>
    </source>
</reference>
<evidence type="ECO:0000256" key="2">
    <source>
        <dbReference type="SAM" id="SignalP"/>
    </source>
</evidence>
<evidence type="ECO:0000256" key="1">
    <source>
        <dbReference type="ARBA" id="ARBA00023157"/>
    </source>
</evidence>
<dbReference type="Pfam" id="PF00059">
    <property type="entry name" value="Lectin_C"/>
    <property type="match status" value="1"/>
</dbReference>
<dbReference type="SMART" id="SM00034">
    <property type="entry name" value="CLECT"/>
    <property type="match status" value="1"/>
</dbReference>
<evidence type="ECO:0000313" key="5">
    <source>
        <dbReference type="EMBL" id="KAK1153898.1"/>
    </source>
</evidence>
<dbReference type="InterPro" id="IPR018378">
    <property type="entry name" value="C-type_lectin_CS"/>
</dbReference>
<dbReference type="PRINTS" id="PR00770">
    <property type="entry name" value="EMAJORBASICP"/>
</dbReference>
<sequence length="169" mass="19028">MKAAFLLCLLCSLTLTLAFVCGPLPKEKFETCDSKGLSNCTKIGCSCYQYFQGPLSFYCANEFCRNRGCGGHLASIHSSRENNLVFNLVRQGSPSNPRGWIGGLRFPKTNLFIWSDGTKWDYNYWAAHQPDNWQSSEDCVHFTECNVSRWNDLSCSTPQGFVCKFHHGG</sequence>
<gene>
    <name evidence="4" type="primary">LEC</name>
    <name evidence="5" type="ORF">AOXY_G29124</name>
    <name evidence="4" type="ORF">AOXY_G29540</name>
</gene>
<dbReference type="PROSITE" id="PS00615">
    <property type="entry name" value="C_TYPE_LECTIN_1"/>
    <property type="match status" value="1"/>
</dbReference>
<protein>
    <submittedName>
        <fullName evidence="4">Ovocleidin-17-like isoform X1</fullName>
    </submittedName>
</protein>
<dbReference type="SUPFAM" id="SSF56436">
    <property type="entry name" value="C-type lectin-like"/>
    <property type="match status" value="1"/>
</dbReference>
<evidence type="ECO:0000313" key="6">
    <source>
        <dbReference type="Proteomes" id="UP001230051"/>
    </source>
</evidence>